<feature type="compositionally biased region" description="Low complexity" evidence="1">
    <location>
        <begin position="605"/>
        <end position="614"/>
    </location>
</feature>
<accession>A0ABW3YLZ8</accession>
<feature type="region of interest" description="Disordered" evidence="1">
    <location>
        <begin position="1"/>
        <end position="30"/>
    </location>
</feature>
<gene>
    <name evidence="2" type="ORF">ACFQ4H_26000</name>
</gene>
<dbReference type="Proteomes" id="UP001597260">
    <property type="component" value="Unassembled WGS sequence"/>
</dbReference>
<evidence type="ECO:0000256" key="1">
    <source>
        <dbReference type="SAM" id="MobiDB-lite"/>
    </source>
</evidence>
<feature type="compositionally biased region" description="Low complexity" evidence="1">
    <location>
        <begin position="485"/>
        <end position="501"/>
    </location>
</feature>
<sequence length="622" mass="64386">MIEEHTKLHREWLYQEGPGEGATASGPEAAEDAADRLEKVLDGLTSMRGELRRADLDRSGYWTGPAANVFGDTVEVFLKLMDEIGKRVGEYAYATRNLVAIPHGTAQKNFDTHLHGYIHPEWSRINKDGKGTDEHSSLWRAMDHPAYWRDKNSTNSASEERRFWAAREKYIAAVDTVIDNMKSIRKTIVRTLSDAYLAAAPEYRFLPSGPDFSSVKVKSDATDEGGDEKDDKSDLDLGGGDDGLGGLDDKLNNLLDGGGSGGGLDGLGSGGGLDLGSSGSGGGLDGLGSGGGLDLGAGGGLGGLRDGSLVTGPDGTRGLDLTGNGVPDLSTAGVRLPGSDLPVGSRVVRRPDGSMGVDLDGDGVADVGMDGRALRDGSAPEGSQLVTGPDGTTGYDITGNDVPDLSLDLQPLPGGDLPEGSQLVAGGIDLDGDGIADMSLDGRALPGSGPAAGGQVATGPDGRTGFDMNGDGVPDIGFDGRPMNPDSSGSPDSPGSPDPSGWVPTDQVRRVSGGEGSTTSADSSMALPGQGGLGYPPPIPPAVGAGAGGANNNERERQTWLQEDEEVWTDDLMPVTALGRPVFDDEEEDVVDEWAAPVRRPRGVPRPQRPSQGGWQSGASRR</sequence>
<feature type="compositionally biased region" description="Basic and acidic residues" evidence="1">
    <location>
        <begin position="1"/>
        <end position="13"/>
    </location>
</feature>
<name>A0ABW3YLZ8_9ACTN</name>
<feature type="region of interest" description="Disordered" evidence="1">
    <location>
        <begin position="342"/>
        <end position="394"/>
    </location>
</feature>
<feature type="compositionally biased region" description="Low complexity" evidence="1">
    <location>
        <begin position="356"/>
        <end position="371"/>
    </location>
</feature>
<dbReference type="RefSeq" id="WP_377575355.1">
    <property type="nucleotide sequence ID" value="NZ_JBHTMP010000051.1"/>
</dbReference>
<protein>
    <submittedName>
        <fullName evidence="2">Uncharacterized protein</fullName>
    </submittedName>
</protein>
<proteinExistence type="predicted"/>
<reference evidence="3" key="1">
    <citation type="journal article" date="2019" name="Int. J. Syst. Evol. Microbiol.">
        <title>The Global Catalogue of Microorganisms (GCM) 10K type strain sequencing project: providing services to taxonomists for standard genome sequencing and annotation.</title>
        <authorList>
            <consortium name="The Broad Institute Genomics Platform"/>
            <consortium name="The Broad Institute Genome Sequencing Center for Infectious Disease"/>
            <person name="Wu L."/>
            <person name="Ma J."/>
        </authorList>
    </citation>
    <scope>NUCLEOTIDE SEQUENCE [LARGE SCALE GENOMIC DNA]</scope>
    <source>
        <strain evidence="3">JCM 31037</strain>
    </source>
</reference>
<feature type="region of interest" description="Disordered" evidence="1">
    <location>
        <begin position="439"/>
        <end position="559"/>
    </location>
</feature>
<comment type="caution">
    <text evidence="2">The sequence shown here is derived from an EMBL/GenBank/DDBJ whole genome shotgun (WGS) entry which is preliminary data.</text>
</comment>
<organism evidence="2 3">
    <name type="scientific">Micromonospora sonneratiae</name>
    <dbReference type="NCBI Taxonomy" id="1184706"/>
    <lineage>
        <taxon>Bacteria</taxon>
        <taxon>Bacillati</taxon>
        <taxon>Actinomycetota</taxon>
        <taxon>Actinomycetes</taxon>
        <taxon>Micromonosporales</taxon>
        <taxon>Micromonosporaceae</taxon>
        <taxon>Micromonospora</taxon>
    </lineage>
</organism>
<dbReference type="EMBL" id="JBHTMP010000051">
    <property type="protein sequence ID" value="MFD1324545.1"/>
    <property type="molecule type" value="Genomic_DNA"/>
</dbReference>
<evidence type="ECO:0000313" key="3">
    <source>
        <dbReference type="Proteomes" id="UP001597260"/>
    </source>
</evidence>
<evidence type="ECO:0000313" key="2">
    <source>
        <dbReference type="EMBL" id="MFD1324545.1"/>
    </source>
</evidence>
<feature type="region of interest" description="Disordered" evidence="1">
    <location>
        <begin position="595"/>
        <end position="622"/>
    </location>
</feature>
<keyword evidence="3" id="KW-1185">Reference proteome</keyword>
<feature type="region of interest" description="Disordered" evidence="1">
    <location>
        <begin position="211"/>
        <end position="241"/>
    </location>
</feature>